<dbReference type="EMBL" id="JACJLT010000136">
    <property type="protein sequence ID" value="MBM6875958.1"/>
    <property type="molecule type" value="Genomic_DNA"/>
</dbReference>
<dbReference type="Proteomes" id="UP000728968">
    <property type="component" value="Unassembled WGS sequence"/>
</dbReference>
<keyword evidence="2" id="KW-1185">Reference proteome</keyword>
<protein>
    <recommendedName>
        <fullName evidence="3">DUF3102 domain-containing protein</fullName>
    </recommendedName>
</protein>
<sequence>MNELSNALQSRQKTQKEIIKREHLDFTQEAFNENDQSTNEFLKIKAYELVTISSKATLALGRIFTEVFEELGNNRVGTYEKFIKELGYNVRTVQRYRARYELYNKVNNEDSRSLIAILPVKYLEKIMSDEEHYLPFLQVGITKDELVEKIEQNKQLPLVEDKQEEIVISSNLVKDLLLDLSMKAEEKEKELTNKEKLKLKKLLEEIEIILSK</sequence>
<dbReference type="RefSeq" id="WP_204716618.1">
    <property type="nucleotide sequence ID" value="NZ_JACJLT010000136.1"/>
</dbReference>
<proteinExistence type="predicted"/>
<evidence type="ECO:0000313" key="1">
    <source>
        <dbReference type="EMBL" id="MBM6875958.1"/>
    </source>
</evidence>
<evidence type="ECO:0000313" key="2">
    <source>
        <dbReference type="Proteomes" id="UP000728968"/>
    </source>
</evidence>
<accession>A0ABS2G5E0</accession>
<organism evidence="1 2">
    <name type="scientific">Fusobacterium mortiferum</name>
    <dbReference type="NCBI Taxonomy" id="850"/>
    <lineage>
        <taxon>Bacteria</taxon>
        <taxon>Fusobacteriati</taxon>
        <taxon>Fusobacteriota</taxon>
        <taxon>Fusobacteriia</taxon>
        <taxon>Fusobacteriales</taxon>
        <taxon>Fusobacteriaceae</taxon>
        <taxon>Fusobacterium</taxon>
    </lineage>
</organism>
<gene>
    <name evidence="1" type="ORF">H6A04_09905</name>
</gene>
<evidence type="ECO:0008006" key="3">
    <source>
        <dbReference type="Google" id="ProtNLM"/>
    </source>
</evidence>
<name>A0ABS2G5E0_FUSMR</name>
<comment type="caution">
    <text evidence="1">The sequence shown here is derived from an EMBL/GenBank/DDBJ whole genome shotgun (WGS) entry which is preliminary data.</text>
</comment>
<reference evidence="1 2" key="1">
    <citation type="journal article" date="2021" name="Sci. Rep.">
        <title>The distribution of antibiotic resistance genes in chicken gut microbiota commensals.</title>
        <authorList>
            <person name="Juricova H."/>
            <person name="Matiasovicova J."/>
            <person name="Kubasova T."/>
            <person name="Cejkova D."/>
            <person name="Rychlik I."/>
        </authorList>
    </citation>
    <scope>NUCLEOTIDE SEQUENCE [LARGE SCALE GENOMIC DNA]</scope>
    <source>
        <strain evidence="1 2">An425</strain>
    </source>
</reference>